<reference evidence="2" key="1">
    <citation type="submission" date="2021-06" db="EMBL/GenBank/DDBJ databases">
        <title>Complete genome sequence of Nocardioides sp. G188.</title>
        <authorList>
            <person name="Im W.-T."/>
        </authorList>
    </citation>
    <scope>NUCLEOTIDE SEQUENCE</scope>
    <source>
        <strain evidence="2">G188</strain>
    </source>
</reference>
<keyword evidence="2" id="KW-0413">Isomerase</keyword>
<dbReference type="RefSeq" id="WP_216938813.1">
    <property type="nucleotide sequence ID" value="NZ_CP077062.1"/>
</dbReference>
<dbReference type="KEGG" id="nps:KRR39_17800"/>
<dbReference type="EMBL" id="CP077062">
    <property type="protein sequence ID" value="QWZ07302.1"/>
    <property type="molecule type" value="Genomic_DNA"/>
</dbReference>
<dbReference type="Pfam" id="PF11716">
    <property type="entry name" value="MDMPI_N"/>
    <property type="match status" value="1"/>
</dbReference>
<dbReference type="GO" id="GO:0016853">
    <property type="term" value="F:isomerase activity"/>
    <property type="evidence" value="ECO:0007669"/>
    <property type="project" value="UniProtKB-KW"/>
</dbReference>
<dbReference type="InterPro" id="IPR024344">
    <property type="entry name" value="MDMPI_metal-binding"/>
</dbReference>
<evidence type="ECO:0000259" key="1">
    <source>
        <dbReference type="Pfam" id="PF11716"/>
    </source>
</evidence>
<dbReference type="Proteomes" id="UP000683575">
    <property type="component" value="Chromosome"/>
</dbReference>
<protein>
    <submittedName>
        <fullName evidence="2">Maleylpyruvate isomerase N-terminal domain-containing protein</fullName>
    </submittedName>
</protein>
<accession>A0A975SWX2</accession>
<gene>
    <name evidence="2" type="ORF">KRR39_17800</name>
</gene>
<organism evidence="2 3">
    <name type="scientific">Nocardioides panacis</name>
    <dbReference type="NCBI Taxonomy" id="2849501"/>
    <lineage>
        <taxon>Bacteria</taxon>
        <taxon>Bacillati</taxon>
        <taxon>Actinomycetota</taxon>
        <taxon>Actinomycetes</taxon>
        <taxon>Propionibacteriales</taxon>
        <taxon>Nocardioidaceae</taxon>
        <taxon>Nocardioides</taxon>
    </lineage>
</organism>
<keyword evidence="3" id="KW-1185">Reference proteome</keyword>
<proteinExistence type="predicted"/>
<sequence length="202" mass="21236">MSVIVSSFTEAAFAVRDTVARVPRDAWDGPGLGEWTVRDLVGHTSRSLVTVIEYLARPVDREVVHSAAAYYTAISAGTFDPAAVTERGRRAGRDLGDDPATRFHALVDEAVRVAQRADPDLVVHTIVGGMRVAAYLPTRTFELCVHGLDLAAATGAPIALPARAVEEAAALAAVSAAQRGLGPDLLLAMTGRRGLPPGFSVV</sequence>
<name>A0A975SWX2_9ACTN</name>
<dbReference type="AlphaFoldDB" id="A0A975SWX2"/>
<feature type="domain" description="Mycothiol-dependent maleylpyruvate isomerase metal-binding" evidence="1">
    <location>
        <begin position="10"/>
        <end position="151"/>
    </location>
</feature>
<dbReference type="GO" id="GO:0046872">
    <property type="term" value="F:metal ion binding"/>
    <property type="evidence" value="ECO:0007669"/>
    <property type="project" value="InterPro"/>
</dbReference>
<evidence type="ECO:0000313" key="3">
    <source>
        <dbReference type="Proteomes" id="UP000683575"/>
    </source>
</evidence>
<evidence type="ECO:0000313" key="2">
    <source>
        <dbReference type="EMBL" id="QWZ07302.1"/>
    </source>
</evidence>